<dbReference type="AlphaFoldDB" id="A0A8E7KFG6"/>
<geneLocation type="plasmid" evidence="1">
    <name>pCFSAN012622</name>
</geneLocation>
<gene>
    <name evidence="1" type="ORF">GJ28_22710</name>
</gene>
<dbReference type="RefSeq" id="WP_031570321.1">
    <property type="nucleotide sequence ID" value="NZ_CP075038.1"/>
</dbReference>
<sequence>MNEYLRQTGAFNPVCSYGRRLVCGVVHASPVAELLLTADDWRITKKSLYGSDEPSYAFFPTEIIPLLLSIRQWLVAVV</sequence>
<proteinExistence type="predicted"/>
<protein>
    <submittedName>
        <fullName evidence="1">Uncharacterized protein</fullName>
    </submittedName>
</protein>
<evidence type="ECO:0000313" key="1">
    <source>
        <dbReference type="EMBL" id="QVY01289.1"/>
    </source>
</evidence>
<reference evidence="1" key="1">
    <citation type="submission" date="2014-06" db="EMBL/GenBank/DDBJ databases">
        <authorList>
            <person name="Strain E.A."/>
            <person name="Allard M.W."/>
            <person name="Payne J.S."/>
            <person name="Evans P.S."/>
            <person name="Timme R."/>
        </authorList>
    </citation>
    <scope>NUCLEOTIDE SEQUENCE</scope>
    <source>
        <plasmid evidence="1">pCFSAN012622</plasmid>
    </source>
</reference>
<dbReference type="EMBL" id="CP075038">
    <property type="protein sequence ID" value="QVY01289.1"/>
    <property type="molecule type" value="Genomic_DNA"/>
</dbReference>
<organism evidence="1">
    <name type="scientific">Salmonella enterica subsp. enterica serovar Give</name>
    <dbReference type="NCBI Taxonomy" id="46626"/>
    <lineage>
        <taxon>Bacteria</taxon>
        <taxon>Pseudomonadati</taxon>
        <taxon>Pseudomonadota</taxon>
        <taxon>Gammaproteobacteria</taxon>
        <taxon>Enterobacterales</taxon>
        <taxon>Enterobacteriaceae</taxon>
        <taxon>Salmonella</taxon>
    </lineage>
</organism>
<keyword evidence="1" id="KW-0614">Plasmid</keyword>
<accession>A0A8E7KFG6</accession>
<reference evidence="1" key="2">
    <citation type="journal article" date="2015" name="Genome Announc.">
        <title>Draft Genome Sequence of Salmonella enterica subsp. enterica Serovar Give, Isolated from an Imported Chili Powder Product.</title>
        <authorList>
            <person name="Wang H."/>
            <person name="Chen Y."/>
            <person name="Ayers S."/>
            <person name="Melka D."/>
            <person name="Laasri A."/>
            <person name="Payne J.S."/>
            <person name="Zheng J."/>
            <person name="Son I."/>
            <person name="Timme R."/>
            <person name="Kastanis G."/>
            <person name="Hammack T.S."/>
            <person name="Strain E."/>
            <person name="Allard M.W."/>
            <person name="Evans P.S."/>
            <person name="Brown E.W."/>
        </authorList>
    </citation>
    <scope>NUCLEOTIDE SEQUENCE</scope>
    <source>
        <plasmid evidence="1">pCFSAN012622</plasmid>
    </source>
</reference>
<reference evidence="1" key="3">
    <citation type="submission" date="2021-05" db="EMBL/GenBank/DDBJ databases">
        <title>Whole genome PacBio Sequel sequence of Salmonella enterica subsp. enterica.</title>
        <authorList>
            <person name="Hoffmann M."/>
            <person name="Balkey M."/>
            <person name="Luo Y."/>
        </authorList>
    </citation>
    <scope>NUCLEOTIDE SEQUENCE</scope>
    <source>
        <plasmid evidence="1">pCFSAN012622</plasmid>
    </source>
</reference>
<name>A0A8E7KFG6_SALET</name>